<dbReference type="NCBIfam" id="TIGR02350">
    <property type="entry name" value="prok_dnaK"/>
    <property type="match status" value="1"/>
</dbReference>
<dbReference type="InterPro" id="IPR013126">
    <property type="entry name" value="Hsp_70_fam"/>
</dbReference>
<evidence type="ECO:0000256" key="2">
    <source>
        <dbReference type="ARBA" id="ARBA00014415"/>
    </source>
</evidence>
<keyword evidence="12" id="KW-1185">Reference proteome</keyword>
<evidence type="ECO:0000256" key="5">
    <source>
        <dbReference type="ARBA" id="ARBA00022840"/>
    </source>
</evidence>
<accession>A0A2R3Q941</accession>
<evidence type="ECO:0000313" key="12">
    <source>
        <dbReference type="Proteomes" id="UP000237925"/>
    </source>
</evidence>
<dbReference type="PANTHER" id="PTHR19375">
    <property type="entry name" value="HEAT SHOCK PROTEIN 70KDA"/>
    <property type="match status" value="1"/>
</dbReference>
<dbReference type="PROSITE" id="PS01036">
    <property type="entry name" value="HSP70_3"/>
    <property type="match status" value="1"/>
</dbReference>
<evidence type="ECO:0000256" key="1">
    <source>
        <dbReference type="ARBA" id="ARBA00007381"/>
    </source>
</evidence>
<gene>
    <name evidence="8" type="primary">dnaK</name>
    <name evidence="11" type="ORF">C6568_02885</name>
</gene>
<dbReference type="Proteomes" id="UP000237925">
    <property type="component" value="Chromosome"/>
</dbReference>
<dbReference type="InterPro" id="IPR029048">
    <property type="entry name" value="HSP70_C_sf"/>
</dbReference>
<organism evidence="11 12">
    <name type="scientific">Melaminivora suipulveris</name>
    <dbReference type="NCBI Taxonomy" id="2109913"/>
    <lineage>
        <taxon>Bacteria</taxon>
        <taxon>Pseudomonadati</taxon>
        <taxon>Pseudomonadota</taxon>
        <taxon>Betaproteobacteria</taxon>
        <taxon>Burkholderiales</taxon>
        <taxon>Comamonadaceae</taxon>
        <taxon>Melaminivora</taxon>
    </lineage>
</organism>
<dbReference type="InterPro" id="IPR018181">
    <property type="entry name" value="Heat_shock_70_CS"/>
</dbReference>
<dbReference type="KEGG" id="mela:C6568_02885"/>
<dbReference type="PROSITE" id="PS00297">
    <property type="entry name" value="HSP70_1"/>
    <property type="match status" value="1"/>
</dbReference>
<comment type="induction">
    <text evidence="8">By stress conditions e.g. heat shock.</text>
</comment>
<evidence type="ECO:0000256" key="7">
    <source>
        <dbReference type="ARBA" id="ARBA00023186"/>
    </source>
</evidence>
<keyword evidence="6 8" id="KW-0346">Stress response</keyword>
<dbReference type="EMBL" id="CP027667">
    <property type="protein sequence ID" value="AVO48312.1"/>
    <property type="molecule type" value="Genomic_DNA"/>
</dbReference>
<dbReference type="FunFam" id="3.90.640.10:FF:000003">
    <property type="entry name" value="Molecular chaperone DnaK"/>
    <property type="match status" value="1"/>
</dbReference>
<dbReference type="InterPro" id="IPR012725">
    <property type="entry name" value="Chaperone_DnaK"/>
</dbReference>
<comment type="function">
    <text evidence="8">Acts as a chaperone.</text>
</comment>
<dbReference type="Gene3D" id="2.60.34.10">
    <property type="entry name" value="Substrate Binding Domain Of DNAk, Chain A, domain 1"/>
    <property type="match status" value="1"/>
</dbReference>
<dbReference type="Gene3D" id="1.20.1270.10">
    <property type="match status" value="1"/>
</dbReference>
<dbReference type="OrthoDB" id="9766019at2"/>
<sequence>MAKIIGIDLGTTNSCVAIMEGNTTRVIENSEGARTTPSIVAYQDDGEILVGASAKRQAVTNPKNTIYAAKRLIGRKFDEKEVQKDIDLMPFQIVKADNGDAWVQVRDQKLAAPQISAEVLRKMKKTAEDYLGEPVTEAVITVPAYFNDAQRQATKDAGRIAGLDVKRIINEPTAAALAFGLDKQDKADRKIAVYDLGGGTFDVSIIEIADVDGEKQFEVLATNGDTFLGGEDFDQRIIDYIISEFKKDQGVDLSKDVLALQRLKEAAEKAKIELSNSAQTDINLPYITADASGPKHLNIKLTRAKLESLVDDLIERTLAPCRTAIKDAGISVSDINDVILVGGMSRMPKVQDKVKEFFGKEPRKDVNPDEAVAVGAAIQGQVLSGDRKDVLLLDVTPLSLGIETLGGVMTKMIAKNTTIPTKFAQTFSTAEDNQPAVTIKVFQGEREIASANKLLGEFNLEGIAPASRGTPQIEVTFDIDANGILHVGAKDKGTGKENKITIKANSGLSEDEIQKMVKDAEINAADDKKKLELVQARNQGEAAVHSVTKSLSEHGDKLDAGEKGKIEAAVKELEDALKGDDKAAIDDKTTALMAASQKLGEKIYADQAAAQGAAGDGGAQSAGQSAGASAGASAAQDDDNVVDAEVKEVKKD</sequence>
<dbReference type="FunFam" id="2.60.34.10:FF:000014">
    <property type="entry name" value="Chaperone protein DnaK HSP70"/>
    <property type="match status" value="1"/>
</dbReference>
<evidence type="ECO:0000256" key="10">
    <source>
        <dbReference type="SAM" id="MobiDB-lite"/>
    </source>
</evidence>
<comment type="similarity">
    <text evidence="1 8 9">Belongs to the heat shock protein 70 family.</text>
</comment>
<keyword evidence="3 8" id="KW-0597">Phosphoprotein</keyword>
<dbReference type="InterPro" id="IPR043129">
    <property type="entry name" value="ATPase_NBD"/>
</dbReference>
<evidence type="ECO:0000256" key="8">
    <source>
        <dbReference type="HAMAP-Rule" id="MF_00332"/>
    </source>
</evidence>
<dbReference type="Gene3D" id="3.30.420.40">
    <property type="match status" value="2"/>
</dbReference>
<dbReference type="NCBIfam" id="NF001413">
    <property type="entry name" value="PRK00290.1"/>
    <property type="match status" value="1"/>
</dbReference>
<feature type="region of interest" description="Disordered" evidence="10">
    <location>
        <begin position="609"/>
        <end position="652"/>
    </location>
</feature>
<evidence type="ECO:0000256" key="3">
    <source>
        <dbReference type="ARBA" id="ARBA00022553"/>
    </source>
</evidence>
<dbReference type="PRINTS" id="PR00301">
    <property type="entry name" value="HEATSHOCK70"/>
</dbReference>
<dbReference type="HAMAP" id="MF_00332">
    <property type="entry name" value="DnaK"/>
    <property type="match status" value="1"/>
</dbReference>
<feature type="compositionally biased region" description="Basic and acidic residues" evidence="10">
    <location>
        <begin position="551"/>
        <end position="562"/>
    </location>
</feature>
<proteinExistence type="evidence at transcript level"/>
<dbReference type="SUPFAM" id="SSF100920">
    <property type="entry name" value="Heat shock protein 70kD (HSP70), peptide-binding domain"/>
    <property type="match status" value="1"/>
</dbReference>
<dbReference type="GO" id="GO:0005524">
    <property type="term" value="F:ATP binding"/>
    <property type="evidence" value="ECO:0007669"/>
    <property type="project" value="UniProtKB-UniRule"/>
</dbReference>
<dbReference type="FunFam" id="3.30.420.40:FF:000004">
    <property type="entry name" value="Molecular chaperone DnaK"/>
    <property type="match status" value="1"/>
</dbReference>
<dbReference type="PROSITE" id="PS00329">
    <property type="entry name" value="HSP70_2"/>
    <property type="match status" value="1"/>
</dbReference>
<dbReference type="CDD" id="cd10234">
    <property type="entry name" value="ASKHA_NBD_HSP70_DnaK-like"/>
    <property type="match status" value="1"/>
</dbReference>
<dbReference type="Gene3D" id="3.90.640.10">
    <property type="entry name" value="Actin, Chain A, domain 4"/>
    <property type="match status" value="1"/>
</dbReference>
<evidence type="ECO:0000256" key="9">
    <source>
        <dbReference type="RuleBase" id="RU003322"/>
    </source>
</evidence>
<dbReference type="AlphaFoldDB" id="A0A2R3Q941"/>
<feature type="modified residue" description="Phosphothreonine; by autocatalysis" evidence="8">
    <location>
        <position position="200"/>
    </location>
</feature>
<dbReference type="InterPro" id="IPR029047">
    <property type="entry name" value="HSP70_peptide-bd_sf"/>
</dbReference>
<dbReference type="SUPFAM" id="SSF100934">
    <property type="entry name" value="Heat shock protein 70kD (HSP70), C-terminal subdomain"/>
    <property type="match status" value="1"/>
</dbReference>
<feature type="region of interest" description="Disordered" evidence="10">
    <location>
        <begin position="542"/>
        <end position="562"/>
    </location>
</feature>
<dbReference type="GO" id="GO:0051082">
    <property type="term" value="F:unfolded protein binding"/>
    <property type="evidence" value="ECO:0007669"/>
    <property type="project" value="InterPro"/>
</dbReference>
<keyword evidence="7 8" id="KW-0143">Chaperone</keyword>
<evidence type="ECO:0000256" key="4">
    <source>
        <dbReference type="ARBA" id="ARBA00022741"/>
    </source>
</evidence>
<dbReference type="FunFam" id="1.20.1270.10:FF:000001">
    <property type="entry name" value="Molecular chaperone DnaK"/>
    <property type="match status" value="1"/>
</dbReference>
<protein>
    <recommendedName>
        <fullName evidence="2 8">Chaperone protein DnaK</fullName>
    </recommendedName>
    <alternativeName>
        <fullName evidence="8">HSP70</fullName>
    </alternativeName>
    <alternativeName>
        <fullName evidence="8">Heat shock 70 kDa protein</fullName>
    </alternativeName>
    <alternativeName>
        <fullName evidence="8">Heat shock protein 70</fullName>
    </alternativeName>
</protein>
<dbReference type="RefSeq" id="WP_106682792.1">
    <property type="nucleotide sequence ID" value="NZ_CP027667.1"/>
</dbReference>
<dbReference type="Pfam" id="PF00012">
    <property type="entry name" value="HSP70"/>
    <property type="match status" value="1"/>
</dbReference>
<dbReference type="GO" id="GO:0140662">
    <property type="term" value="F:ATP-dependent protein folding chaperone"/>
    <property type="evidence" value="ECO:0007669"/>
    <property type="project" value="InterPro"/>
</dbReference>
<evidence type="ECO:0000256" key="6">
    <source>
        <dbReference type="ARBA" id="ARBA00023016"/>
    </source>
</evidence>
<keyword evidence="5 8" id="KW-0067">ATP-binding</keyword>
<evidence type="ECO:0000313" key="11">
    <source>
        <dbReference type="EMBL" id="AVO48312.1"/>
    </source>
</evidence>
<feature type="compositionally biased region" description="Low complexity" evidence="10">
    <location>
        <begin position="621"/>
        <end position="635"/>
    </location>
</feature>
<name>A0A2R3Q941_9BURK</name>
<keyword evidence="4 8" id="KW-0547">Nucleotide-binding</keyword>
<reference evidence="11 12" key="1">
    <citation type="submission" date="2018-03" db="EMBL/GenBank/DDBJ databases">
        <title>Genome sequencing of Melaminivora sp.</title>
        <authorList>
            <person name="Kim S.-J."/>
            <person name="Heo J."/>
            <person name="Ahn J.-H."/>
            <person name="Kwon S.-W."/>
        </authorList>
    </citation>
    <scope>NUCLEOTIDE SEQUENCE [LARGE SCALE GENOMIC DNA]</scope>
    <source>
        <strain evidence="11 12">SC2-9</strain>
    </source>
</reference>
<dbReference type="SUPFAM" id="SSF53067">
    <property type="entry name" value="Actin-like ATPase domain"/>
    <property type="match status" value="2"/>
</dbReference>